<evidence type="ECO:0000256" key="7">
    <source>
        <dbReference type="ARBA" id="ARBA00023136"/>
    </source>
</evidence>
<dbReference type="Pfam" id="PF13145">
    <property type="entry name" value="Rotamase_2"/>
    <property type="match status" value="1"/>
</dbReference>
<keyword evidence="18" id="KW-1185">Reference proteome</keyword>
<dbReference type="EMBL" id="JAEHHL010000002">
    <property type="protein sequence ID" value="MBK0398811.1"/>
    <property type="molecule type" value="Genomic_DNA"/>
</dbReference>
<evidence type="ECO:0000256" key="2">
    <source>
        <dbReference type="ARBA" id="ARBA00018370"/>
    </source>
</evidence>
<dbReference type="GO" id="GO:0003755">
    <property type="term" value="F:peptidyl-prolyl cis-trans isomerase activity"/>
    <property type="evidence" value="ECO:0007669"/>
    <property type="project" value="UniProtKB-KW"/>
</dbReference>
<dbReference type="SUPFAM" id="SSF109998">
    <property type="entry name" value="Triger factor/SurA peptide-binding domain-like"/>
    <property type="match status" value="1"/>
</dbReference>
<keyword evidence="14" id="KW-0697">Rotamase</keyword>
<proteinExistence type="inferred from homology"/>
<evidence type="ECO:0000256" key="9">
    <source>
        <dbReference type="ARBA" id="ARBA00030642"/>
    </source>
</evidence>
<dbReference type="Gene3D" id="1.10.4030.10">
    <property type="entry name" value="Porin chaperone SurA, peptide-binding domain"/>
    <property type="match status" value="1"/>
</dbReference>
<evidence type="ECO:0000256" key="8">
    <source>
        <dbReference type="ARBA" id="ARBA00023186"/>
    </source>
</evidence>
<protein>
    <recommendedName>
        <fullName evidence="2">Parvulin-like PPIase</fullName>
    </recommendedName>
    <alternativeName>
        <fullName evidence="9">Peptidyl-prolyl cis-trans isomerase plp</fullName>
    </alternativeName>
    <alternativeName>
        <fullName evidence="12">Periplasmic chaperone PpiD</fullName>
    </alternativeName>
    <alternativeName>
        <fullName evidence="13">Periplasmic folding chaperone</fullName>
    </alternativeName>
    <alternativeName>
        <fullName evidence="10">Rotamase plp</fullName>
    </alternativeName>
</protein>
<dbReference type="InterPro" id="IPR000297">
    <property type="entry name" value="PPIase_PpiC"/>
</dbReference>
<dbReference type="Gene3D" id="3.10.50.40">
    <property type="match status" value="1"/>
</dbReference>
<comment type="subcellular location">
    <subcellularLocation>
        <location evidence="1">Cell inner membrane</location>
        <topology evidence="1">Single-pass type II membrane protein</topology>
        <orientation evidence="1">Periplasmic side</orientation>
    </subcellularLocation>
</comment>
<comment type="caution">
    <text evidence="17">The sequence shown here is derived from an EMBL/GenBank/DDBJ whole genome shotgun (WGS) entry which is preliminary data.</text>
</comment>
<evidence type="ECO:0000256" key="10">
    <source>
        <dbReference type="ARBA" id="ARBA00031484"/>
    </source>
</evidence>
<keyword evidence="6 15" id="KW-1133">Transmembrane helix</keyword>
<evidence type="ECO:0000256" key="1">
    <source>
        <dbReference type="ARBA" id="ARBA00004382"/>
    </source>
</evidence>
<keyword evidence="5 15" id="KW-0812">Transmembrane</keyword>
<dbReference type="InterPro" id="IPR046357">
    <property type="entry name" value="PPIase_dom_sf"/>
</dbReference>
<accession>A0A8J7M5X4</accession>
<evidence type="ECO:0000256" key="15">
    <source>
        <dbReference type="SAM" id="Phobius"/>
    </source>
</evidence>
<dbReference type="AlphaFoldDB" id="A0A8J7M5X4"/>
<evidence type="ECO:0000256" key="5">
    <source>
        <dbReference type="ARBA" id="ARBA00022692"/>
    </source>
</evidence>
<dbReference type="InterPro" id="IPR052029">
    <property type="entry name" value="PpiD_chaperone"/>
</dbReference>
<name>A0A8J7M5X4_9RHOB</name>
<dbReference type="GO" id="GO:0005886">
    <property type="term" value="C:plasma membrane"/>
    <property type="evidence" value="ECO:0007669"/>
    <property type="project" value="UniProtKB-SubCell"/>
</dbReference>
<evidence type="ECO:0000256" key="12">
    <source>
        <dbReference type="ARBA" id="ARBA00040743"/>
    </source>
</evidence>
<evidence type="ECO:0000256" key="4">
    <source>
        <dbReference type="ARBA" id="ARBA00022519"/>
    </source>
</evidence>
<evidence type="ECO:0000256" key="13">
    <source>
        <dbReference type="ARBA" id="ARBA00042775"/>
    </source>
</evidence>
<evidence type="ECO:0000256" key="6">
    <source>
        <dbReference type="ARBA" id="ARBA00022989"/>
    </source>
</evidence>
<organism evidence="17 18">
    <name type="scientific">Thermohalobaculum xanthum</name>
    <dbReference type="NCBI Taxonomy" id="2753746"/>
    <lineage>
        <taxon>Bacteria</taxon>
        <taxon>Pseudomonadati</taxon>
        <taxon>Pseudomonadota</taxon>
        <taxon>Alphaproteobacteria</taxon>
        <taxon>Rhodobacterales</taxon>
        <taxon>Paracoccaceae</taxon>
        <taxon>Thermohalobaculum</taxon>
    </lineage>
</organism>
<dbReference type="PANTHER" id="PTHR47529:SF1">
    <property type="entry name" value="PERIPLASMIC CHAPERONE PPID"/>
    <property type="match status" value="1"/>
</dbReference>
<dbReference type="PANTHER" id="PTHR47529">
    <property type="entry name" value="PEPTIDYL-PROLYL CIS-TRANS ISOMERASE D"/>
    <property type="match status" value="1"/>
</dbReference>
<dbReference type="SUPFAM" id="SSF54534">
    <property type="entry name" value="FKBP-like"/>
    <property type="match status" value="1"/>
</dbReference>
<evidence type="ECO:0000256" key="14">
    <source>
        <dbReference type="PROSITE-ProRule" id="PRU00278"/>
    </source>
</evidence>
<dbReference type="Pfam" id="PF13624">
    <property type="entry name" value="SurA_N_3"/>
    <property type="match status" value="1"/>
</dbReference>
<feature type="domain" description="PpiC" evidence="16">
    <location>
        <begin position="268"/>
        <end position="355"/>
    </location>
</feature>
<evidence type="ECO:0000313" key="17">
    <source>
        <dbReference type="EMBL" id="MBK0398811.1"/>
    </source>
</evidence>
<keyword evidence="3" id="KW-1003">Cell membrane</keyword>
<keyword evidence="8" id="KW-0143">Chaperone</keyword>
<comment type="similarity">
    <text evidence="11">Belongs to the PpiD chaperone family.</text>
</comment>
<evidence type="ECO:0000313" key="18">
    <source>
        <dbReference type="Proteomes" id="UP000655420"/>
    </source>
</evidence>
<keyword evidence="14" id="KW-0413">Isomerase</keyword>
<feature type="transmembrane region" description="Helical" evidence="15">
    <location>
        <begin position="12"/>
        <end position="31"/>
    </location>
</feature>
<dbReference type="RefSeq" id="WP_200608450.1">
    <property type="nucleotide sequence ID" value="NZ_JAEHHL010000002.1"/>
</dbReference>
<evidence type="ECO:0000256" key="11">
    <source>
        <dbReference type="ARBA" id="ARBA00038408"/>
    </source>
</evidence>
<dbReference type="PROSITE" id="PS50198">
    <property type="entry name" value="PPIC_PPIASE_2"/>
    <property type="match status" value="1"/>
</dbReference>
<reference evidence="17" key="1">
    <citation type="submission" date="2020-12" db="EMBL/GenBank/DDBJ databases">
        <title>Bacterial taxonomy.</title>
        <authorList>
            <person name="Pan X."/>
        </authorList>
    </citation>
    <scope>NUCLEOTIDE SEQUENCE</scope>
    <source>
        <strain evidence="17">M0105</strain>
    </source>
</reference>
<gene>
    <name evidence="17" type="ORF">H0I76_06395</name>
</gene>
<evidence type="ECO:0000256" key="3">
    <source>
        <dbReference type="ARBA" id="ARBA00022475"/>
    </source>
</evidence>
<dbReference type="Proteomes" id="UP000655420">
    <property type="component" value="Unassembled WGS sequence"/>
</dbReference>
<evidence type="ECO:0000259" key="16">
    <source>
        <dbReference type="PROSITE" id="PS50198"/>
    </source>
</evidence>
<keyword evidence="7 15" id="KW-0472">Membrane</keyword>
<dbReference type="InterPro" id="IPR027304">
    <property type="entry name" value="Trigger_fact/SurA_dom_sf"/>
</dbReference>
<sequence length="645" mass="68177">MLHLLRRGAKSWIAKLLIALLVLSFAVWGIGDIFSFRGGTAVATAGEEEVTADEFADALARAQARLSQEAGRAVSYSDMRALGIDRRVLASLVRDATLRAELARLGIAAPDRAVADEIRQNPAFLGPAGNFSDTAYRMLLAQQRMSPAEFERLTRALIGQELVTEAVSGTDATAPGLAVRITAWRGETRNLQLLTLDPRLADDPGMPDDAALAAFFEAEAERFREPDRRFGRYLHVDVAKLAEDEAAKLTDDELQAAYESERDLHVTEPTRTVDQIIFPSLAEAEAAAARLALGEVDFDGLAAEMDQAGDGLSLGVLQPGDLPEGPDTAVFALEAPGVTGAVETPLGGAILRVTEVTEGGAVPFEDIRDEIAERLATENAVIRAPEVANEIEELRAAGKTLAEIAAEMGGQVALVEIAGIAPDGTLPGGDRAGGALAVSEALAEVTDALDAEERDIIELPDGGYFLAYVERVEPSHIPELDGIRDRVVEAWRQEQIMASLEERAAQIAAGIARGTGATLATTAAGMGRTASETGFFLRDAPPASLPDALVQPVFEADKGAVLTARLPDGEGVVLAEVIAITQMAPEALEQMSQQIEQALAQSLEADRVEYFARALESTHQVAYYPQAIESTISAISGGAGSGGGL</sequence>
<keyword evidence="4" id="KW-0997">Cell inner membrane</keyword>